<name>A0AAR5QFD9_DENPD</name>
<evidence type="ECO:0000313" key="8">
    <source>
        <dbReference type="EnsemblMetazoa" id="XP_019771939.1"/>
    </source>
</evidence>
<feature type="transmembrane region" description="Helical" evidence="6">
    <location>
        <begin position="137"/>
        <end position="155"/>
    </location>
</feature>
<feature type="domain" description="Peptidase S54 rhomboid" evidence="7">
    <location>
        <begin position="124"/>
        <end position="266"/>
    </location>
</feature>
<feature type="transmembrane region" description="Helical" evidence="6">
    <location>
        <begin position="245"/>
        <end position="265"/>
    </location>
</feature>
<keyword evidence="4 6" id="KW-1133">Transmembrane helix</keyword>
<dbReference type="InterPro" id="IPR035952">
    <property type="entry name" value="Rhomboid-like_sf"/>
</dbReference>
<dbReference type="EnsemblMetazoa" id="XM_019916380.1">
    <property type="protein sequence ID" value="XP_019771939.1"/>
    <property type="gene ID" value="LOC109545601"/>
</dbReference>
<protein>
    <recommendedName>
        <fullName evidence="7">Peptidase S54 rhomboid domain-containing protein</fullName>
    </recommendedName>
</protein>
<evidence type="ECO:0000256" key="4">
    <source>
        <dbReference type="ARBA" id="ARBA00022989"/>
    </source>
</evidence>
<feature type="transmembrane region" description="Helical" evidence="6">
    <location>
        <begin position="88"/>
        <end position="106"/>
    </location>
</feature>
<reference evidence="8" key="2">
    <citation type="submission" date="2024-08" db="UniProtKB">
        <authorList>
            <consortium name="EnsemblMetazoa"/>
        </authorList>
    </citation>
    <scope>IDENTIFICATION</scope>
</reference>
<accession>A0AAR5QFD9</accession>
<dbReference type="KEGG" id="dpa:109545601"/>
<evidence type="ECO:0000313" key="9">
    <source>
        <dbReference type="Proteomes" id="UP000019118"/>
    </source>
</evidence>
<feature type="transmembrane region" description="Helical" evidence="6">
    <location>
        <begin position="219"/>
        <end position="239"/>
    </location>
</feature>
<evidence type="ECO:0000256" key="3">
    <source>
        <dbReference type="ARBA" id="ARBA00022692"/>
    </source>
</evidence>
<dbReference type="PANTHER" id="PTHR45840">
    <property type="entry name" value="RHOMBOID-RELATED PROTEIN"/>
    <property type="match status" value="1"/>
</dbReference>
<evidence type="ECO:0000256" key="6">
    <source>
        <dbReference type="SAM" id="Phobius"/>
    </source>
</evidence>
<dbReference type="Proteomes" id="UP000019118">
    <property type="component" value="Unassembled WGS sequence"/>
</dbReference>
<evidence type="ECO:0000259" key="7">
    <source>
        <dbReference type="Pfam" id="PF01694"/>
    </source>
</evidence>
<comment type="subcellular location">
    <subcellularLocation>
        <location evidence="1">Membrane</location>
        <topology evidence="1">Multi-pass membrane protein</topology>
    </subcellularLocation>
</comment>
<dbReference type="FunFam" id="1.20.1540.10:FF:000050">
    <property type="entry name" value="Rhomboid-like protein"/>
    <property type="match status" value="1"/>
</dbReference>
<keyword evidence="5 6" id="KW-0472">Membrane</keyword>
<feature type="transmembrane region" description="Helical" evidence="6">
    <location>
        <begin position="277"/>
        <end position="299"/>
    </location>
</feature>
<dbReference type="SUPFAM" id="SSF144091">
    <property type="entry name" value="Rhomboid-like"/>
    <property type="match status" value="1"/>
</dbReference>
<dbReference type="Pfam" id="PF01694">
    <property type="entry name" value="Rhomboid"/>
    <property type="match status" value="1"/>
</dbReference>
<sequence length="316" mass="35800">MSCISRLRMRRSSAYGSFVPKLLEQKSPEERLWSCKMERKLEAKIPIEAASPLGTLESSMDAENVLVKPCSFNQTCTRQKPKWHTFRVLPIAILTVSSCQIGFHLYSTPSFNKLLRFEPNKRLEVWRYFTYMLVHDGWSHLALNVVMQCIFAALLEISQGRLRVLTIYVLGGVTGILGAACLHPDLVVGASAGGYSLLLSNVADLVLNFHTINYRIYRAISISTLIIFDVIYDIVHIYSSREPQVSWQAHFFGGLTGLFLGLVVFKCNKPTKSTRVFFCLGLTLYFIFIASFIVLMAQIEKCGTKGLIRRQFVYLC</sequence>
<evidence type="ECO:0000256" key="5">
    <source>
        <dbReference type="ARBA" id="ARBA00023136"/>
    </source>
</evidence>
<proteinExistence type="inferred from homology"/>
<dbReference type="GO" id="GO:0016020">
    <property type="term" value="C:membrane"/>
    <property type="evidence" value="ECO:0007669"/>
    <property type="project" value="UniProtKB-SubCell"/>
</dbReference>
<dbReference type="AlphaFoldDB" id="A0AAR5QFD9"/>
<dbReference type="PANTHER" id="PTHR45840:SF10">
    <property type="entry name" value="RHOMBOID PROTEASE"/>
    <property type="match status" value="1"/>
</dbReference>
<evidence type="ECO:0000256" key="1">
    <source>
        <dbReference type="ARBA" id="ARBA00004141"/>
    </source>
</evidence>
<dbReference type="InterPro" id="IPR022764">
    <property type="entry name" value="Peptidase_S54_rhomboid_dom"/>
</dbReference>
<keyword evidence="9" id="KW-1185">Reference proteome</keyword>
<feature type="transmembrane region" description="Helical" evidence="6">
    <location>
        <begin position="186"/>
        <end position="207"/>
    </location>
</feature>
<feature type="transmembrane region" description="Helical" evidence="6">
    <location>
        <begin position="162"/>
        <end position="180"/>
    </location>
</feature>
<gene>
    <name evidence="8" type="primary">109545601</name>
</gene>
<reference evidence="9" key="1">
    <citation type="journal article" date="2013" name="Genome Biol.">
        <title>Draft genome of the mountain pine beetle, Dendroctonus ponderosae Hopkins, a major forest pest.</title>
        <authorList>
            <person name="Keeling C.I."/>
            <person name="Yuen M.M."/>
            <person name="Liao N.Y."/>
            <person name="Docking T.R."/>
            <person name="Chan S.K."/>
            <person name="Taylor G.A."/>
            <person name="Palmquist D.L."/>
            <person name="Jackman S.D."/>
            <person name="Nguyen A."/>
            <person name="Li M."/>
            <person name="Henderson H."/>
            <person name="Janes J.K."/>
            <person name="Zhao Y."/>
            <person name="Pandoh P."/>
            <person name="Moore R."/>
            <person name="Sperling F.A."/>
            <person name="Huber D.P."/>
            <person name="Birol I."/>
            <person name="Jones S.J."/>
            <person name="Bohlmann J."/>
        </authorList>
    </citation>
    <scope>NUCLEOTIDE SEQUENCE</scope>
</reference>
<organism evidence="8 9">
    <name type="scientific">Dendroctonus ponderosae</name>
    <name type="common">Mountain pine beetle</name>
    <dbReference type="NCBI Taxonomy" id="77166"/>
    <lineage>
        <taxon>Eukaryota</taxon>
        <taxon>Metazoa</taxon>
        <taxon>Ecdysozoa</taxon>
        <taxon>Arthropoda</taxon>
        <taxon>Hexapoda</taxon>
        <taxon>Insecta</taxon>
        <taxon>Pterygota</taxon>
        <taxon>Neoptera</taxon>
        <taxon>Endopterygota</taxon>
        <taxon>Coleoptera</taxon>
        <taxon>Polyphaga</taxon>
        <taxon>Cucujiformia</taxon>
        <taxon>Curculionidae</taxon>
        <taxon>Scolytinae</taxon>
        <taxon>Dendroctonus</taxon>
    </lineage>
</organism>
<dbReference type="GO" id="GO:0004252">
    <property type="term" value="F:serine-type endopeptidase activity"/>
    <property type="evidence" value="ECO:0007669"/>
    <property type="project" value="InterPro"/>
</dbReference>
<comment type="similarity">
    <text evidence="2">Belongs to the peptidase S54 family.</text>
</comment>
<dbReference type="Gene3D" id="1.20.1540.10">
    <property type="entry name" value="Rhomboid-like"/>
    <property type="match status" value="1"/>
</dbReference>
<keyword evidence="3 6" id="KW-0812">Transmembrane</keyword>
<evidence type="ECO:0000256" key="2">
    <source>
        <dbReference type="ARBA" id="ARBA00009045"/>
    </source>
</evidence>
<dbReference type="InterPro" id="IPR051739">
    <property type="entry name" value="Rhomboid_IM_Serine_Proteases"/>
</dbReference>